<evidence type="ECO:0000313" key="1">
    <source>
        <dbReference type="EMBL" id="WVX80600.1"/>
    </source>
</evidence>
<protein>
    <recommendedName>
        <fullName evidence="3">Flagellar operon protein TIGR03826</fullName>
    </recommendedName>
</protein>
<dbReference type="Proteomes" id="UP001357223">
    <property type="component" value="Chromosome"/>
</dbReference>
<proteinExistence type="predicted"/>
<name>A0ABZ2CF97_9BACI</name>
<evidence type="ECO:0000313" key="2">
    <source>
        <dbReference type="Proteomes" id="UP001357223"/>
    </source>
</evidence>
<organism evidence="1 2">
    <name type="scientific">Niallia oryzisoli</name>
    <dbReference type="NCBI Taxonomy" id="1737571"/>
    <lineage>
        <taxon>Bacteria</taxon>
        <taxon>Bacillati</taxon>
        <taxon>Bacillota</taxon>
        <taxon>Bacilli</taxon>
        <taxon>Bacillales</taxon>
        <taxon>Bacillaceae</taxon>
        <taxon>Niallia</taxon>
    </lineage>
</organism>
<dbReference type="InterPro" id="IPR022258">
    <property type="entry name" value="Flagellar_operon_YvyF"/>
</dbReference>
<dbReference type="RefSeq" id="WP_338449531.1">
    <property type="nucleotide sequence ID" value="NZ_CP137640.1"/>
</dbReference>
<accession>A0ABZ2CF97</accession>
<dbReference type="NCBIfam" id="TIGR03826">
    <property type="entry name" value="YvyF"/>
    <property type="match status" value="1"/>
</dbReference>
<sequence>MMPDLINCPNCGKIMVRNKFRDVCEGCYKEEERQFETIYRYMRKRENRAATIPQIIEATGVEEDLLLKFIKNGRFQQTHFPNLGYPCDKCGKIIHTGKLCESCAGELRSELAAHEKEEIRKQELRDRERQRTYLASRNRD</sequence>
<gene>
    <name evidence="1" type="ORF">R4Z09_25715</name>
</gene>
<dbReference type="EMBL" id="CP137640">
    <property type="protein sequence ID" value="WVX80600.1"/>
    <property type="molecule type" value="Genomic_DNA"/>
</dbReference>
<reference evidence="1 2" key="1">
    <citation type="submission" date="2023-10" db="EMBL/GenBank/DDBJ databases">
        <title>Niallia locisalis sp.nov. isolated from a salt pond sample.</title>
        <authorList>
            <person name="Li X.-J."/>
            <person name="Dong L."/>
        </authorList>
    </citation>
    <scope>NUCLEOTIDE SEQUENCE [LARGE SCALE GENOMIC DNA]</scope>
    <source>
        <strain evidence="1 2">DSM 29761</strain>
    </source>
</reference>
<keyword evidence="2" id="KW-1185">Reference proteome</keyword>
<evidence type="ECO:0008006" key="3">
    <source>
        <dbReference type="Google" id="ProtNLM"/>
    </source>
</evidence>